<dbReference type="EnsemblPlants" id="AVESA.00010b.r2.7CG0702520.1">
    <property type="protein sequence ID" value="AVESA.00010b.r2.7CG0702520.1.CDS"/>
    <property type="gene ID" value="AVESA.00010b.r2.7CG0702520"/>
</dbReference>
<protein>
    <submittedName>
        <fullName evidence="1">Uncharacterized protein</fullName>
    </submittedName>
</protein>
<dbReference type="Proteomes" id="UP001732700">
    <property type="component" value="Chromosome 7C"/>
</dbReference>
<reference evidence="1" key="2">
    <citation type="submission" date="2025-09" db="UniProtKB">
        <authorList>
            <consortium name="EnsemblPlants"/>
        </authorList>
    </citation>
    <scope>IDENTIFICATION</scope>
</reference>
<evidence type="ECO:0000313" key="1">
    <source>
        <dbReference type="EnsemblPlants" id="AVESA.00010b.r2.7CG0702520.1.CDS"/>
    </source>
</evidence>
<name>A0ACD6A0J5_AVESA</name>
<organism evidence="1 2">
    <name type="scientific">Avena sativa</name>
    <name type="common">Oat</name>
    <dbReference type="NCBI Taxonomy" id="4498"/>
    <lineage>
        <taxon>Eukaryota</taxon>
        <taxon>Viridiplantae</taxon>
        <taxon>Streptophyta</taxon>
        <taxon>Embryophyta</taxon>
        <taxon>Tracheophyta</taxon>
        <taxon>Spermatophyta</taxon>
        <taxon>Magnoliopsida</taxon>
        <taxon>Liliopsida</taxon>
        <taxon>Poales</taxon>
        <taxon>Poaceae</taxon>
        <taxon>BOP clade</taxon>
        <taxon>Pooideae</taxon>
        <taxon>Poodae</taxon>
        <taxon>Poeae</taxon>
        <taxon>Poeae Chloroplast Group 1 (Aveneae type)</taxon>
        <taxon>Aveninae</taxon>
        <taxon>Avena</taxon>
    </lineage>
</organism>
<evidence type="ECO:0000313" key="2">
    <source>
        <dbReference type="Proteomes" id="UP001732700"/>
    </source>
</evidence>
<keyword evidence="2" id="KW-1185">Reference proteome</keyword>
<proteinExistence type="predicted"/>
<reference evidence="1" key="1">
    <citation type="submission" date="2021-05" db="EMBL/GenBank/DDBJ databases">
        <authorList>
            <person name="Scholz U."/>
            <person name="Mascher M."/>
            <person name="Fiebig A."/>
        </authorList>
    </citation>
    <scope>NUCLEOTIDE SEQUENCE [LARGE SCALE GENOMIC DNA]</scope>
</reference>
<sequence length="490" mass="55251">MATTASNRRIDSDEPSGTGSGDCADFISNLPDEVLGTVVSLLPTREGGRTQALSRRCRRIWRVAPLNLDDRDGRGFSEKVVTRILSGHIGSARRIALTRICPLPSRYDYSKHREIYDDAGDGRIDEWLRSRDLSLLQELELAYSYEGRGTTLPPSLFRLAPALRVARFGCCRLPPNLAVDFPHLQQLTLHRVTLTDETFRAVLSGCPTLESLLLEKNVGVGCFRVSSPTLRSIGFVSPCKQQGDDTDDVHELVVEDAPCLDRLLSLSQKYGSAIIRVIWAPKLEILGLLSYGISQLHIGTTVFQKMIAVSLTTTMPTLKVLALDYVGPDLDAVHNFLKCFPCLESLYIILDPRRFEHTYCENKLPLLKKMENMPKYASLDDPTECLELHLKKVALKVYYGRGVEVDFARFFVLNAKVLQKMEFGLVDDFGDEWRAIQNMKLQLEDRASHDAQLEFKRFSWNTFKENKKHTHDLSIANPFGASFFDGYVSL</sequence>
<accession>A0ACD6A0J5</accession>